<comment type="caution">
    <text evidence="4">The sequence shown here is derived from an EMBL/GenBank/DDBJ whole genome shotgun (WGS) entry which is preliminary data.</text>
</comment>
<dbReference type="SUPFAM" id="SSF52540">
    <property type="entry name" value="P-loop containing nucleoside triphosphate hydrolases"/>
    <property type="match status" value="1"/>
</dbReference>
<evidence type="ECO:0000256" key="1">
    <source>
        <dbReference type="ARBA" id="ARBA00022741"/>
    </source>
</evidence>
<sequence length="271" mass="30149">MPRFRGAILSIEFVDLYAGYRRGDYVLKGINVRINNNTIILGPNGSGKTTLMRVVLGITVSKKGKILIDGLDVDSVRGLPGLVAANLPEIVVSSRLPVKHVASYYLDILGGDYEYFRDLVGRLGGAEVLEKRLHELSAGLRKIVLNAIALATKAKYVLLDEPFENLDPARRVAMLKEILGVRGIKVMDTHVTWLLKALPDWDTYLMVEGSIYGPLKPGELEELKVSRELVRDVRITIKLKTGDVYLSKLSGTPLTSLESLDKLYEVLAWRY</sequence>
<evidence type="ECO:0000256" key="2">
    <source>
        <dbReference type="ARBA" id="ARBA00022840"/>
    </source>
</evidence>
<dbReference type="InterPro" id="IPR003439">
    <property type="entry name" value="ABC_transporter-like_ATP-bd"/>
</dbReference>
<dbReference type="GO" id="GO:0005524">
    <property type="term" value="F:ATP binding"/>
    <property type="evidence" value="ECO:0007669"/>
    <property type="project" value="UniProtKB-KW"/>
</dbReference>
<protein>
    <submittedName>
        <fullName evidence="4">ATP-binding cassette domain-containing protein</fullName>
    </submittedName>
</protein>
<dbReference type="AlphaFoldDB" id="A0A7C1I290"/>
<feature type="domain" description="ABC transporter" evidence="3">
    <location>
        <begin position="11"/>
        <end position="233"/>
    </location>
</feature>
<evidence type="ECO:0000259" key="3">
    <source>
        <dbReference type="PROSITE" id="PS50893"/>
    </source>
</evidence>
<accession>A0A7C1I290</accession>
<dbReference type="InterPro" id="IPR027417">
    <property type="entry name" value="P-loop_NTPase"/>
</dbReference>
<dbReference type="Pfam" id="PF00005">
    <property type="entry name" value="ABC_tran"/>
    <property type="match status" value="1"/>
</dbReference>
<evidence type="ECO:0000313" key="4">
    <source>
        <dbReference type="EMBL" id="HDS11064.1"/>
    </source>
</evidence>
<dbReference type="PANTHER" id="PTHR43850:SF2">
    <property type="entry name" value="ABC TRANSPORTER ATP-BINDING PROTEIN MA_4021-RELATED"/>
    <property type="match status" value="1"/>
</dbReference>
<dbReference type="PROSITE" id="PS50893">
    <property type="entry name" value="ABC_TRANSPORTER_2"/>
    <property type="match status" value="1"/>
</dbReference>
<reference evidence="4" key="1">
    <citation type="journal article" date="2020" name="mSystems">
        <title>Genome- and Community-Level Interaction Insights into Carbon Utilization and Element Cycling Functions of Hydrothermarchaeota in Hydrothermal Sediment.</title>
        <authorList>
            <person name="Zhou Z."/>
            <person name="Liu Y."/>
            <person name="Xu W."/>
            <person name="Pan J."/>
            <person name="Luo Z.H."/>
            <person name="Li M."/>
        </authorList>
    </citation>
    <scope>NUCLEOTIDE SEQUENCE [LARGE SCALE GENOMIC DNA]</scope>
    <source>
        <strain evidence="4">SpSt-123</strain>
    </source>
</reference>
<dbReference type="Gene3D" id="3.40.50.300">
    <property type="entry name" value="P-loop containing nucleotide triphosphate hydrolases"/>
    <property type="match status" value="1"/>
</dbReference>
<proteinExistence type="predicted"/>
<dbReference type="SMART" id="SM00382">
    <property type="entry name" value="AAA"/>
    <property type="match status" value="1"/>
</dbReference>
<dbReference type="InterPro" id="IPR003593">
    <property type="entry name" value="AAA+_ATPase"/>
</dbReference>
<dbReference type="GO" id="GO:0016887">
    <property type="term" value="F:ATP hydrolysis activity"/>
    <property type="evidence" value="ECO:0007669"/>
    <property type="project" value="InterPro"/>
</dbReference>
<keyword evidence="1" id="KW-0547">Nucleotide-binding</keyword>
<gene>
    <name evidence="4" type="ORF">ENO04_05580</name>
</gene>
<dbReference type="EMBL" id="DSDY01000166">
    <property type="protein sequence ID" value="HDS11064.1"/>
    <property type="molecule type" value="Genomic_DNA"/>
</dbReference>
<dbReference type="PANTHER" id="PTHR43850">
    <property type="entry name" value="ABC TRANSPORTER ATP-BINDING PROTEIN MA_4021-RELATED"/>
    <property type="match status" value="1"/>
</dbReference>
<organism evidence="4">
    <name type="scientific">Fervidicoccus fontis</name>
    <dbReference type="NCBI Taxonomy" id="683846"/>
    <lineage>
        <taxon>Archaea</taxon>
        <taxon>Thermoproteota</taxon>
        <taxon>Thermoprotei</taxon>
        <taxon>Fervidicoccales</taxon>
        <taxon>Fervidicoccaceae</taxon>
        <taxon>Fervidicoccus</taxon>
    </lineage>
</organism>
<name>A0A7C1I290_9CREN</name>
<keyword evidence="2 4" id="KW-0067">ATP-binding</keyword>